<evidence type="ECO:0000259" key="11">
    <source>
        <dbReference type="PROSITE" id="PS51233"/>
    </source>
</evidence>
<dbReference type="PROSITE" id="PS50856">
    <property type="entry name" value="AMOP"/>
    <property type="match status" value="2"/>
</dbReference>
<keyword evidence="5 6" id="KW-1015">Disulfide bond</keyword>
<dbReference type="EMBL" id="JANPWB010000015">
    <property type="protein sequence ID" value="KAJ1092060.1"/>
    <property type="molecule type" value="Genomic_DNA"/>
</dbReference>
<evidence type="ECO:0000256" key="4">
    <source>
        <dbReference type="ARBA" id="ARBA00023136"/>
    </source>
</evidence>
<evidence type="ECO:0000259" key="8">
    <source>
        <dbReference type="PROSITE" id="PS50856"/>
    </source>
</evidence>
<dbReference type="InterPro" id="IPR013783">
    <property type="entry name" value="Ig-like_fold"/>
</dbReference>
<feature type="domain" description="SMB" evidence="10">
    <location>
        <begin position="5"/>
        <end position="44"/>
    </location>
</feature>
<organism evidence="12 13">
    <name type="scientific">Pleurodeles waltl</name>
    <name type="common">Iberian ribbed newt</name>
    <dbReference type="NCBI Taxonomy" id="8319"/>
    <lineage>
        <taxon>Eukaryota</taxon>
        <taxon>Metazoa</taxon>
        <taxon>Chordata</taxon>
        <taxon>Craniata</taxon>
        <taxon>Vertebrata</taxon>
        <taxon>Euteleostomi</taxon>
        <taxon>Amphibia</taxon>
        <taxon>Batrachia</taxon>
        <taxon>Caudata</taxon>
        <taxon>Salamandroidea</taxon>
        <taxon>Salamandridae</taxon>
        <taxon>Pleurodelinae</taxon>
        <taxon>Pleurodeles</taxon>
    </lineage>
</organism>
<dbReference type="SUPFAM" id="SSF90188">
    <property type="entry name" value="Somatomedin B domain"/>
    <property type="match status" value="2"/>
</dbReference>
<dbReference type="InterPro" id="IPR036024">
    <property type="entry name" value="Somatomedin_B-like_dom_sf"/>
</dbReference>
<dbReference type="Pfam" id="PF03782">
    <property type="entry name" value="AMOP"/>
    <property type="match status" value="2"/>
</dbReference>
<dbReference type="Pfam" id="PF01833">
    <property type="entry name" value="TIG"/>
    <property type="match status" value="1"/>
</dbReference>
<dbReference type="InterPro" id="IPR005533">
    <property type="entry name" value="AMOP_dom"/>
</dbReference>
<feature type="compositionally biased region" description="Basic residues" evidence="7">
    <location>
        <begin position="1547"/>
        <end position="1560"/>
    </location>
</feature>
<dbReference type="Pfam" id="PF00084">
    <property type="entry name" value="Sushi"/>
    <property type="match status" value="2"/>
</dbReference>
<evidence type="ECO:0000313" key="12">
    <source>
        <dbReference type="EMBL" id="KAJ1092060.1"/>
    </source>
</evidence>
<feature type="disulfide bond" evidence="6">
    <location>
        <begin position="1487"/>
        <end position="1514"/>
    </location>
</feature>
<reference evidence="12" key="1">
    <citation type="journal article" date="2022" name="bioRxiv">
        <title>Sequencing and chromosome-scale assembly of the giantPleurodeles waltlgenome.</title>
        <authorList>
            <person name="Brown T."/>
            <person name="Elewa A."/>
            <person name="Iarovenko S."/>
            <person name="Subramanian E."/>
            <person name="Araus A.J."/>
            <person name="Petzold A."/>
            <person name="Susuki M."/>
            <person name="Suzuki K.-i.T."/>
            <person name="Hayashi T."/>
            <person name="Toyoda A."/>
            <person name="Oliveira C."/>
            <person name="Osipova E."/>
            <person name="Leigh N.D."/>
            <person name="Simon A."/>
            <person name="Yun M.H."/>
        </authorList>
    </citation>
    <scope>NUCLEOTIDE SEQUENCE</scope>
    <source>
        <strain evidence="12">20211129_DDA</strain>
        <tissue evidence="12">Liver</tissue>
    </source>
</reference>
<gene>
    <name evidence="12" type="ORF">NDU88_005174</name>
</gene>
<keyword evidence="13" id="KW-1185">Reference proteome</keyword>
<keyword evidence="6" id="KW-0768">Sushi</keyword>
<dbReference type="PROSITE" id="PS50923">
    <property type="entry name" value="SUSHI"/>
    <property type="match status" value="2"/>
</dbReference>
<dbReference type="PROSITE" id="PS00524">
    <property type="entry name" value="SMB_1"/>
    <property type="match status" value="2"/>
</dbReference>
<keyword evidence="3" id="KW-1133">Transmembrane helix</keyword>
<feature type="domain" description="AMOP" evidence="8">
    <location>
        <begin position="1023"/>
        <end position="1171"/>
    </location>
</feature>
<dbReference type="InterPro" id="IPR051495">
    <property type="entry name" value="Epithelial_Barrier/Signaling"/>
</dbReference>
<sequence length="1560" mass="173000">MGGGAPESCSDLCGVKLTNCSCLVTCKGLGTCCYDYSNFCVEISPYSGTLLGGTDFTIQGPTFNTNSSVVRCRFNNETVTRGYIDDAGAAHCISPLLYETGRIPFALSVDNGATYPHTGVWLAVHHSKASVQEKSVLVNAKKWQYYGTPGFNGTLSLTWSSRVLKSGPVKIELWGYRETGVPYSQTWEPEWSYLYTLTASYPNNGTFMFIPSPGTTNFSSWEVGLLRISSSTFPAGEQNIAAIWSPVHALAWNLGEDFRESPAAWASKKCFDWNRAEKELPNFLEEIPDCPCTLAQARADTGRYHTDYGCDMEKGSVCTYHPGAIHCVRSIQSSPKYGSGQQCCYDSTGAQVLTKDTLGGSTPDRGHDWGSPPYKKPPRIPSFSHWLYDVITFYYCCLWSDNCQYYLERRPSSECRTYTPPRVASIFGDPHSVTFDGANFTFKGKGEYTLVQSSTLTIQGRTQPVGTNHSAELLYKRMNSSVEAHGLSSVAMQENGSDVIEVRHAEAAQEAEDLEVLLNQKVISFREQPWMDLKGVFVFSNSGKNVTVMFSSGAGVEVRGMGKFLSVMVLLPEKFLNDTEGLLGVMNGNPEDDFTFRNGTLLPTSASPEELYRLGADWAITNETTLFTYDSLSLENNFVIKHDPTYIPVFRVEEDPNDPLTEEMLRLCESDEFCRFDTLTTKSLLVGNTTKISHQRHQKMVESLKPVVCCGWLGPPANGTKEGTSYIFNSDVKFTCNPGFIMFGSQVRTCLSSGAWSGEETECKTGVAHSCAGQCGRNILGCSCRPTCENLGTCCPDYKRFCIQIAPQSGILLGGTDIVVLNVTFDVASNITCRFGDNSFTKGHVDIDGTAHCISPMLYETGRIPFAMSVDGGASYPYSSSWISVHTGKVAISEKSQLVNETKWQYYGTPGTSGTLTIDWEAEVIQESHVNIEVWGYEENGTPYSSSWSAEWKYLYSLRKNLSNSGSFTFIPEPSPAPYNRVEVGSVRISPASCSDGQWNVLAIWSTDHALAWHLGNDFRKDSASWAKNKCVEWYQADRKLPNFLENIIDCPCTLAQSQADTGRFHVDYGCDIDKGSVCTYHPGAVHCVRAIQGSSDYASGQQCCYDASGFQVLTKDSIGGSTPDRGHDWGSPPYKNPPRVPVFSHWIYDVISFYYCCLWSDNCQYYLDLRPSKDCRTYTPPRAASTFGDPHFITADGSNYTFNGRGEYTLVHAPIQNLTIQGRTQPVMLKNGSYAQVTGFSSVVMREGPSDKIEVRCSNSSQELEILLNEERIAFNEINWMDLKGVFVYSPVKQNVTVMFTSGAGVEVRRAGDFLGISVLLPENFKNGTQGLLGVMNDIPDDDYTFRNGTILDISATAEQLFEFGADWSVTNESSLFTYDSQHLIELYQTKHDTDFQPVFTVDEDPNDPLTTSMHELCQNDDFCRFDVLGTRSLEVGNATKISHQRHQKLVGSLEPVKSCGWLAAPKNGNKRGTTYLEGKSVQFACNEGYILMGSSERTCHSNGMWTGEEAQCVAVTHVNGGFPPGRLLDQISVKHHPHVGDHPKWQRHRKRRHVRSRL</sequence>
<evidence type="ECO:0000256" key="1">
    <source>
        <dbReference type="ARBA" id="ARBA00004370"/>
    </source>
</evidence>
<dbReference type="SMART" id="SM00201">
    <property type="entry name" value="SO"/>
    <property type="match status" value="2"/>
</dbReference>
<dbReference type="PANTHER" id="PTHR13802:SF63">
    <property type="entry name" value="SUSHI DOMAIN-CONTAINING PROTEIN 2"/>
    <property type="match status" value="1"/>
</dbReference>
<evidence type="ECO:0000313" key="13">
    <source>
        <dbReference type="Proteomes" id="UP001066276"/>
    </source>
</evidence>
<feature type="domain" description="SMB" evidence="10">
    <location>
        <begin position="767"/>
        <end position="806"/>
    </location>
</feature>
<dbReference type="Pfam" id="PF23263">
    <property type="entry name" value="C8-3_MUC4"/>
    <property type="match status" value="2"/>
</dbReference>
<dbReference type="SUPFAM" id="SSF81296">
    <property type="entry name" value="E set domains"/>
    <property type="match status" value="2"/>
</dbReference>
<dbReference type="InterPro" id="IPR056619">
    <property type="entry name" value="C8-3_MUC4"/>
</dbReference>
<comment type="caution">
    <text evidence="12">The sequence shown here is derived from an EMBL/GenBank/DDBJ whole genome shotgun (WGS) entry which is preliminary data.</text>
</comment>
<dbReference type="SUPFAM" id="SSF57535">
    <property type="entry name" value="Complement control module/SCR domain"/>
    <property type="match status" value="2"/>
</dbReference>
<evidence type="ECO:0000256" key="5">
    <source>
        <dbReference type="ARBA" id="ARBA00023157"/>
    </source>
</evidence>
<protein>
    <recommendedName>
        <fullName evidence="14">Sushi domain containing 2</fullName>
    </recommendedName>
</protein>
<dbReference type="InterPro" id="IPR000436">
    <property type="entry name" value="Sushi_SCR_CCP_dom"/>
</dbReference>
<evidence type="ECO:0000259" key="10">
    <source>
        <dbReference type="PROSITE" id="PS50958"/>
    </source>
</evidence>
<dbReference type="InterPro" id="IPR001846">
    <property type="entry name" value="VWF_type-D"/>
</dbReference>
<dbReference type="SMART" id="SM00723">
    <property type="entry name" value="AMOP"/>
    <property type="match status" value="2"/>
</dbReference>
<keyword evidence="2" id="KW-0812">Transmembrane</keyword>
<name>A0AAV7LWN7_PLEWA</name>
<proteinExistence type="predicted"/>
<feature type="domain" description="Sushi" evidence="9">
    <location>
        <begin position="708"/>
        <end position="765"/>
    </location>
</feature>
<dbReference type="CDD" id="cd00033">
    <property type="entry name" value="CCP"/>
    <property type="match status" value="2"/>
</dbReference>
<accession>A0AAV7LWN7</accession>
<dbReference type="SMART" id="SM00216">
    <property type="entry name" value="VWD"/>
    <property type="match status" value="2"/>
</dbReference>
<evidence type="ECO:0000259" key="9">
    <source>
        <dbReference type="PROSITE" id="PS50923"/>
    </source>
</evidence>
<dbReference type="InterPro" id="IPR001212">
    <property type="entry name" value="Somatomedin_B_dom"/>
</dbReference>
<dbReference type="Gene3D" id="2.10.70.10">
    <property type="entry name" value="Complement Module, domain 1"/>
    <property type="match status" value="2"/>
</dbReference>
<feature type="disulfide bond" evidence="6">
    <location>
        <begin position="736"/>
        <end position="763"/>
    </location>
</feature>
<dbReference type="InterPro" id="IPR002909">
    <property type="entry name" value="IPT_dom"/>
</dbReference>
<evidence type="ECO:0000256" key="3">
    <source>
        <dbReference type="ARBA" id="ARBA00022989"/>
    </source>
</evidence>
<dbReference type="InterPro" id="IPR035976">
    <property type="entry name" value="Sushi/SCR/CCP_sf"/>
</dbReference>
<keyword evidence="4" id="KW-0472">Membrane</keyword>
<feature type="domain" description="VWFD" evidence="11">
    <location>
        <begin position="1183"/>
        <end position="1377"/>
    </location>
</feature>
<dbReference type="Gene3D" id="2.60.40.10">
    <property type="entry name" value="Immunoglobulins"/>
    <property type="match status" value="2"/>
</dbReference>
<feature type="domain" description="Sushi" evidence="9">
    <location>
        <begin position="1459"/>
        <end position="1516"/>
    </location>
</feature>
<dbReference type="PROSITE" id="PS50958">
    <property type="entry name" value="SMB_2"/>
    <property type="match status" value="2"/>
</dbReference>
<dbReference type="GO" id="GO:0016020">
    <property type="term" value="C:membrane"/>
    <property type="evidence" value="ECO:0007669"/>
    <property type="project" value="UniProtKB-SubCell"/>
</dbReference>
<evidence type="ECO:0000256" key="7">
    <source>
        <dbReference type="SAM" id="MobiDB-lite"/>
    </source>
</evidence>
<evidence type="ECO:0000256" key="2">
    <source>
        <dbReference type="ARBA" id="ARBA00022692"/>
    </source>
</evidence>
<comment type="caution">
    <text evidence="6">Lacks conserved residue(s) required for the propagation of feature annotation.</text>
</comment>
<dbReference type="Proteomes" id="UP001066276">
    <property type="component" value="Chromosome 11"/>
</dbReference>
<comment type="subcellular location">
    <subcellularLocation>
        <location evidence="1">Membrane</location>
    </subcellularLocation>
</comment>
<evidence type="ECO:0000256" key="6">
    <source>
        <dbReference type="PROSITE-ProRule" id="PRU00302"/>
    </source>
</evidence>
<dbReference type="Pfam" id="PF00094">
    <property type="entry name" value="VWD"/>
    <property type="match status" value="2"/>
</dbReference>
<feature type="region of interest" description="Disordered" evidence="7">
    <location>
        <begin position="1538"/>
        <end position="1560"/>
    </location>
</feature>
<dbReference type="PROSITE" id="PS51233">
    <property type="entry name" value="VWFD"/>
    <property type="match status" value="2"/>
</dbReference>
<feature type="domain" description="VWFD" evidence="11">
    <location>
        <begin position="422"/>
        <end position="626"/>
    </location>
</feature>
<dbReference type="SMART" id="SM00032">
    <property type="entry name" value="CCP"/>
    <property type="match status" value="2"/>
</dbReference>
<dbReference type="PANTHER" id="PTHR13802">
    <property type="entry name" value="MUCIN 4-RELATED"/>
    <property type="match status" value="1"/>
</dbReference>
<feature type="domain" description="AMOP" evidence="8">
    <location>
        <begin position="262"/>
        <end position="410"/>
    </location>
</feature>
<evidence type="ECO:0008006" key="14">
    <source>
        <dbReference type="Google" id="ProtNLM"/>
    </source>
</evidence>
<dbReference type="InterPro" id="IPR014756">
    <property type="entry name" value="Ig_E-set"/>
</dbReference>